<organism evidence="1">
    <name type="scientific">Absidia glauca</name>
    <name type="common">Pin mould</name>
    <dbReference type="NCBI Taxonomy" id="4829"/>
    <lineage>
        <taxon>Eukaryota</taxon>
        <taxon>Fungi</taxon>
        <taxon>Fungi incertae sedis</taxon>
        <taxon>Mucoromycota</taxon>
        <taxon>Mucoromycotina</taxon>
        <taxon>Mucoromycetes</taxon>
        <taxon>Mucorales</taxon>
        <taxon>Cunninghamellaceae</taxon>
        <taxon>Absidia</taxon>
    </lineage>
</organism>
<sequence>MDDKELLNNALRLLTGLHLESKETNSKVNNIASRLDSMESLLLTLLARFPAPTPAPIPEDGTLEATVREVIPAPRSTNTESRELRRLLETTWTSFNTDNATTNERKGSLYGKAEGNDGSLPSFFILTLWSQSLWH</sequence>
<dbReference type="AlphaFoldDB" id="A0A168Q3T3"/>
<protein>
    <submittedName>
        <fullName evidence="1">Uncharacterized protein</fullName>
    </submittedName>
</protein>
<accession>A0A168Q3T3</accession>
<dbReference type="EMBL" id="LT554192">
    <property type="protein sequence ID" value="SAM03464.1"/>
    <property type="molecule type" value="Genomic_DNA"/>
</dbReference>
<keyword evidence="2" id="KW-1185">Reference proteome</keyword>
<dbReference type="InParanoid" id="A0A168Q3T3"/>
<proteinExistence type="predicted"/>
<reference evidence="1" key="1">
    <citation type="submission" date="2016-04" db="EMBL/GenBank/DDBJ databases">
        <authorList>
            <person name="Evans L.H."/>
            <person name="Alamgir A."/>
            <person name="Owens N."/>
            <person name="Weber N.D."/>
            <person name="Virtaneva K."/>
            <person name="Barbian K."/>
            <person name="Babar A."/>
            <person name="Rosenke K."/>
        </authorList>
    </citation>
    <scope>NUCLEOTIDE SEQUENCE [LARGE SCALE GENOMIC DNA]</scope>
    <source>
        <strain evidence="1">CBS 101.48</strain>
    </source>
</reference>
<dbReference type="Proteomes" id="UP000078561">
    <property type="component" value="Unassembled WGS sequence"/>
</dbReference>
<evidence type="ECO:0000313" key="2">
    <source>
        <dbReference type="Proteomes" id="UP000078561"/>
    </source>
</evidence>
<name>A0A168Q3T3_ABSGL</name>
<gene>
    <name evidence="1" type="primary">ABSGL_09303.1 scaffold 11100</name>
</gene>
<evidence type="ECO:0000313" key="1">
    <source>
        <dbReference type="EMBL" id="SAM03464.1"/>
    </source>
</evidence>